<dbReference type="VEuPathDB" id="VectorBase:LOC119179507"/>
<dbReference type="Gene3D" id="1.20.120.610">
    <property type="entry name" value="lithium bound rotor ring of v- atpase"/>
    <property type="match status" value="1"/>
</dbReference>
<dbReference type="InterPro" id="IPR011555">
    <property type="entry name" value="ATPase_proteolipid_su_C_euk"/>
</dbReference>
<dbReference type="GO" id="GO:0046961">
    <property type="term" value="F:proton-transporting ATPase activity, rotational mechanism"/>
    <property type="evidence" value="ECO:0007669"/>
    <property type="project" value="InterPro"/>
</dbReference>
<evidence type="ECO:0000256" key="2">
    <source>
        <dbReference type="ARBA" id="ARBA00007296"/>
    </source>
</evidence>
<reference evidence="11" key="2">
    <citation type="submission" date="2021-09" db="EMBL/GenBank/DDBJ databases">
        <authorList>
            <person name="Jia N."/>
            <person name="Wang J."/>
            <person name="Shi W."/>
            <person name="Du L."/>
            <person name="Sun Y."/>
            <person name="Zhan W."/>
            <person name="Jiang J."/>
            <person name="Wang Q."/>
            <person name="Zhang B."/>
            <person name="Ji P."/>
            <person name="Sakyi L.B."/>
            <person name="Cui X."/>
            <person name="Yuan T."/>
            <person name="Jiang B."/>
            <person name="Yang W."/>
            <person name="Lam T.T.-Y."/>
            <person name="Chang Q."/>
            <person name="Ding S."/>
            <person name="Wang X."/>
            <person name="Zhu J."/>
            <person name="Ruan X."/>
            <person name="Zhao L."/>
            <person name="Wei J."/>
            <person name="Que T."/>
            <person name="Du C."/>
            <person name="Cheng J."/>
            <person name="Dai P."/>
            <person name="Han X."/>
            <person name="Huang E."/>
            <person name="Gao Y."/>
            <person name="Liu J."/>
            <person name="Shao H."/>
            <person name="Ye R."/>
            <person name="Li L."/>
            <person name="Wei W."/>
            <person name="Wang X."/>
            <person name="Wang C."/>
            <person name="Huo Q."/>
            <person name="Li W."/>
            <person name="Guo W."/>
            <person name="Chen H."/>
            <person name="Chen S."/>
            <person name="Zhou L."/>
            <person name="Zhou L."/>
            <person name="Ni X."/>
            <person name="Tian J."/>
            <person name="Zhou Y."/>
            <person name="Sheng Y."/>
            <person name="Liu T."/>
            <person name="Pan Y."/>
            <person name="Xia L."/>
            <person name="Li J."/>
            <person name="Zhao F."/>
            <person name="Cao W."/>
        </authorList>
    </citation>
    <scope>NUCLEOTIDE SEQUENCE</scope>
    <source>
        <strain evidence="11">Rmic-2018</strain>
        <tissue evidence="11">Larvae</tissue>
    </source>
</reference>
<organism evidence="11 12">
    <name type="scientific">Rhipicephalus microplus</name>
    <name type="common">Cattle tick</name>
    <name type="synonym">Boophilus microplus</name>
    <dbReference type="NCBI Taxonomy" id="6941"/>
    <lineage>
        <taxon>Eukaryota</taxon>
        <taxon>Metazoa</taxon>
        <taxon>Ecdysozoa</taxon>
        <taxon>Arthropoda</taxon>
        <taxon>Chelicerata</taxon>
        <taxon>Arachnida</taxon>
        <taxon>Acari</taxon>
        <taxon>Parasitiformes</taxon>
        <taxon>Ixodida</taxon>
        <taxon>Ixodoidea</taxon>
        <taxon>Ixodidae</taxon>
        <taxon>Rhipicephalinae</taxon>
        <taxon>Rhipicephalus</taxon>
        <taxon>Boophilus</taxon>
    </lineage>
</organism>
<keyword evidence="12" id="KW-1185">Reference proteome</keyword>
<reference evidence="11" key="1">
    <citation type="journal article" date="2020" name="Cell">
        <title>Large-Scale Comparative Analyses of Tick Genomes Elucidate Their Genetic Diversity and Vector Capacities.</title>
        <authorList>
            <consortium name="Tick Genome and Microbiome Consortium (TIGMIC)"/>
            <person name="Jia N."/>
            <person name="Wang J."/>
            <person name="Shi W."/>
            <person name="Du L."/>
            <person name="Sun Y."/>
            <person name="Zhan W."/>
            <person name="Jiang J.F."/>
            <person name="Wang Q."/>
            <person name="Zhang B."/>
            <person name="Ji P."/>
            <person name="Bell-Sakyi L."/>
            <person name="Cui X.M."/>
            <person name="Yuan T.T."/>
            <person name="Jiang B.G."/>
            <person name="Yang W.F."/>
            <person name="Lam T.T."/>
            <person name="Chang Q.C."/>
            <person name="Ding S.J."/>
            <person name="Wang X.J."/>
            <person name="Zhu J.G."/>
            <person name="Ruan X.D."/>
            <person name="Zhao L."/>
            <person name="Wei J.T."/>
            <person name="Ye R.Z."/>
            <person name="Que T.C."/>
            <person name="Du C.H."/>
            <person name="Zhou Y.H."/>
            <person name="Cheng J.X."/>
            <person name="Dai P.F."/>
            <person name="Guo W.B."/>
            <person name="Han X.H."/>
            <person name="Huang E.J."/>
            <person name="Li L.F."/>
            <person name="Wei W."/>
            <person name="Gao Y.C."/>
            <person name="Liu J.Z."/>
            <person name="Shao H.Z."/>
            <person name="Wang X."/>
            <person name="Wang C.C."/>
            <person name="Yang T.C."/>
            <person name="Huo Q.B."/>
            <person name="Li W."/>
            <person name="Chen H.Y."/>
            <person name="Chen S.E."/>
            <person name="Zhou L.G."/>
            <person name="Ni X.B."/>
            <person name="Tian J.H."/>
            <person name="Sheng Y."/>
            <person name="Liu T."/>
            <person name="Pan Y.S."/>
            <person name="Xia L.Y."/>
            <person name="Li J."/>
            <person name="Zhao F."/>
            <person name="Cao W.C."/>
        </authorList>
    </citation>
    <scope>NUCLEOTIDE SEQUENCE</scope>
    <source>
        <strain evidence="11">Rmic-2018</strain>
    </source>
</reference>
<evidence type="ECO:0000256" key="9">
    <source>
        <dbReference type="RuleBase" id="RU363060"/>
    </source>
</evidence>
<comment type="similarity">
    <text evidence="2 9">Belongs to the V-ATPase proteolipid subunit family.</text>
</comment>
<dbReference type="Proteomes" id="UP000821866">
    <property type="component" value="Chromosome 10"/>
</dbReference>
<accession>A0A9J6EUT5</accession>
<dbReference type="PRINTS" id="PR00122">
    <property type="entry name" value="VACATPASE"/>
</dbReference>
<feature type="transmembrane region" description="Helical" evidence="9">
    <location>
        <begin position="27"/>
        <end position="53"/>
    </location>
</feature>
<evidence type="ECO:0000259" key="10">
    <source>
        <dbReference type="Pfam" id="PF00137"/>
    </source>
</evidence>
<feature type="transmembrane region" description="Helical" evidence="9">
    <location>
        <begin position="108"/>
        <end position="133"/>
    </location>
</feature>
<comment type="subunit">
    <text evidence="9">V-ATPase is a heteromultimeric enzyme made up of two complexes: the ATP-hydrolytic V1 complex and the proton translocation V0 complex. The V1 complex consists of three catalytic AB heterodimers that form a heterohexamer, three peripheral stalks each consisting of EG heterodimers, one central rotor including subunits D and F, and the regulatory subunits C and H. The proton translocation complex V0 consists of the proton transport subunit a, a ring of proteolipid subunits c9c'', rotary subunit d, subunits e and f, and the accessory subunits.</text>
</comment>
<sequence>MAANVPERVVTALQVVLSGEEEQHEPLYAPFFGIMGAVAAMSLCALGASYGTAKAGASIAAASVMKPELIMKSLIPVVMAGIIAIYGLVVAVLVSSGLGTHYKLFTSFLHMGAGVSVGVSGMAAGFAIGDVGNACVRGCAQQPRLFVGMVLILIFAEVLGLYGLIVALIMFSR</sequence>
<feature type="domain" description="V-ATPase proteolipid subunit C-like" evidence="10">
    <location>
        <begin position="35"/>
        <end position="93"/>
    </location>
</feature>
<dbReference type="CDD" id="cd18176">
    <property type="entry name" value="ATP-synt_Vo_c_ATP6C_rpt2"/>
    <property type="match status" value="1"/>
</dbReference>
<dbReference type="Pfam" id="PF00137">
    <property type="entry name" value="ATP-synt_C"/>
    <property type="match status" value="2"/>
</dbReference>
<dbReference type="InterPro" id="IPR000245">
    <property type="entry name" value="ATPase_proteolipid_csu"/>
</dbReference>
<feature type="transmembrane region" description="Helical" evidence="9">
    <location>
        <begin position="145"/>
        <end position="171"/>
    </location>
</feature>
<comment type="caution">
    <text evidence="11">The sequence shown here is derived from an EMBL/GenBank/DDBJ whole genome shotgun (WGS) entry which is preliminary data.</text>
</comment>
<feature type="domain" description="V-ATPase proteolipid subunit C-like" evidence="10">
    <location>
        <begin position="111"/>
        <end position="170"/>
    </location>
</feature>
<dbReference type="InterPro" id="IPR002379">
    <property type="entry name" value="ATPase_proteolipid_c-like_dom"/>
</dbReference>
<evidence type="ECO:0000256" key="6">
    <source>
        <dbReference type="ARBA" id="ARBA00022989"/>
    </source>
</evidence>
<name>A0A9J6EUT5_RHIMP</name>
<dbReference type="GO" id="GO:0005774">
    <property type="term" value="C:vacuolar membrane"/>
    <property type="evidence" value="ECO:0007669"/>
    <property type="project" value="UniProtKB-SubCell"/>
</dbReference>
<keyword evidence="4 9" id="KW-0812">Transmembrane</keyword>
<evidence type="ECO:0000256" key="7">
    <source>
        <dbReference type="ARBA" id="ARBA00023065"/>
    </source>
</evidence>
<dbReference type="EMBL" id="JABSTU010000002">
    <property type="protein sequence ID" value="KAH8038065.1"/>
    <property type="molecule type" value="Genomic_DNA"/>
</dbReference>
<evidence type="ECO:0000256" key="1">
    <source>
        <dbReference type="ARBA" id="ARBA00004141"/>
    </source>
</evidence>
<dbReference type="AlphaFoldDB" id="A0A9J6EUT5"/>
<protein>
    <recommendedName>
        <fullName evidence="9">V-type proton ATPase proteolipid subunit</fullName>
    </recommendedName>
</protein>
<gene>
    <name evidence="11" type="ORF">HPB51_021622</name>
</gene>
<dbReference type="PANTHER" id="PTHR10263">
    <property type="entry name" value="V-TYPE PROTON ATPASE PROTEOLIPID SUBUNIT"/>
    <property type="match status" value="1"/>
</dbReference>
<dbReference type="InterPro" id="IPR035921">
    <property type="entry name" value="F/V-ATP_Csub_sf"/>
</dbReference>
<keyword evidence="7 9" id="KW-0406">Ion transport</keyword>
<evidence type="ECO:0000313" key="12">
    <source>
        <dbReference type="Proteomes" id="UP000821866"/>
    </source>
</evidence>
<evidence type="ECO:0000256" key="8">
    <source>
        <dbReference type="ARBA" id="ARBA00023136"/>
    </source>
</evidence>
<keyword evidence="3 9" id="KW-0813">Transport</keyword>
<dbReference type="GO" id="GO:0007035">
    <property type="term" value="P:vacuolar acidification"/>
    <property type="evidence" value="ECO:0007669"/>
    <property type="project" value="UniProtKB-ARBA"/>
</dbReference>
<dbReference type="FunFam" id="1.20.120.610:FF:000001">
    <property type="entry name" value="V-type proton ATPase proteolipid subunit"/>
    <property type="match status" value="1"/>
</dbReference>
<keyword evidence="6 9" id="KW-1133">Transmembrane helix</keyword>
<comment type="subcellular location">
    <subcellularLocation>
        <location evidence="1">Membrane</location>
        <topology evidence="1">Multi-pass membrane protein</topology>
    </subcellularLocation>
    <subcellularLocation>
        <location evidence="9">Vacuole membrane</location>
        <topology evidence="9">Multi-pass membrane protein</topology>
    </subcellularLocation>
</comment>
<evidence type="ECO:0000313" key="11">
    <source>
        <dbReference type="EMBL" id="KAH8038065.1"/>
    </source>
</evidence>
<evidence type="ECO:0000256" key="3">
    <source>
        <dbReference type="ARBA" id="ARBA00022448"/>
    </source>
</evidence>
<comment type="function">
    <text evidence="9">Proton-conducting pore forming of the V0 complex of vacuolar(H+)-ATPase (V-ATPase), a multisubunit enzyme composed of a peripheral complex (V1) that hydrolyzes ATP and a membrane integral complex (V0) that translocates protons. V-ATPase is responsible for acidifying and maintaining the pH of intracellular compartments and in some cell types, is targeted to the plasma membrane, where it is responsible for acidifying the extracellular environment.</text>
</comment>
<dbReference type="GO" id="GO:0033179">
    <property type="term" value="C:proton-transporting V-type ATPase, V0 domain"/>
    <property type="evidence" value="ECO:0007669"/>
    <property type="project" value="InterPro"/>
</dbReference>
<keyword evidence="5 9" id="KW-0375">Hydrogen ion transport</keyword>
<dbReference type="SUPFAM" id="SSF81333">
    <property type="entry name" value="F1F0 ATP synthase subunit C"/>
    <property type="match status" value="2"/>
</dbReference>
<proteinExistence type="inferred from homology"/>
<evidence type="ECO:0000256" key="5">
    <source>
        <dbReference type="ARBA" id="ARBA00022781"/>
    </source>
</evidence>
<keyword evidence="8 9" id="KW-0472">Membrane</keyword>
<dbReference type="NCBIfam" id="TIGR01100">
    <property type="entry name" value="V_ATP_synt_C"/>
    <property type="match status" value="1"/>
</dbReference>
<keyword evidence="9" id="KW-0926">Vacuole</keyword>
<feature type="transmembrane region" description="Helical" evidence="9">
    <location>
        <begin position="74"/>
        <end position="96"/>
    </location>
</feature>
<evidence type="ECO:0000256" key="4">
    <source>
        <dbReference type="ARBA" id="ARBA00022692"/>
    </source>
</evidence>
<dbReference type="CDD" id="cd18175">
    <property type="entry name" value="ATP-synt_Vo_c_ATP6C_rpt1"/>
    <property type="match status" value="1"/>
</dbReference>